<proteinExistence type="predicted"/>
<dbReference type="SUPFAM" id="SSF48295">
    <property type="entry name" value="TrpR-like"/>
    <property type="match status" value="1"/>
</dbReference>
<protein>
    <submittedName>
        <fullName evidence="1">Transposase</fullName>
    </submittedName>
</protein>
<accession>A0A858REV9</accession>
<dbReference type="GO" id="GO:0006313">
    <property type="term" value="P:DNA transposition"/>
    <property type="evidence" value="ECO:0007669"/>
    <property type="project" value="InterPro"/>
</dbReference>
<keyword evidence="2" id="KW-1185">Reference proteome</keyword>
<dbReference type="Proteomes" id="UP000501812">
    <property type="component" value="Chromosome"/>
</dbReference>
<dbReference type="InterPro" id="IPR010921">
    <property type="entry name" value="Trp_repressor/repl_initiator"/>
</dbReference>
<dbReference type="AlphaFoldDB" id="A0A858REV9"/>
<dbReference type="NCBIfam" id="NF047593">
    <property type="entry name" value="IS66_ISAeme5_TnpA"/>
    <property type="match status" value="1"/>
</dbReference>
<dbReference type="InterPro" id="IPR036388">
    <property type="entry name" value="WH-like_DNA-bd_sf"/>
</dbReference>
<dbReference type="GO" id="GO:0043565">
    <property type="term" value="F:sequence-specific DNA binding"/>
    <property type="evidence" value="ECO:0007669"/>
    <property type="project" value="InterPro"/>
</dbReference>
<evidence type="ECO:0000313" key="1">
    <source>
        <dbReference type="EMBL" id="QJE95265.1"/>
    </source>
</evidence>
<evidence type="ECO:0000313" key="2">
    <source>
        <dbReference type="Proteomes" id="UP000501812"/>
    </source>
</evidence>
<organism evidence="1 2">
    <name type="scientific">Luteolibacter luteus</name>
    <dbReference type="NCBI Taxonomy" id="2728835"/>
    <lineage>
        <taxon>Bacteria</taxon>
        <taxon>Pseudomonadati</taxon>
        <taxon>Verrucomicrobiota</taxon>
        <taxon>Verrucomicrobiia</taxon>
        <taxon>Verrucomicrobiales</taxon>
        <taxon>Verrucomicrobiaceae</taxon>
        <taxon>Luteolibacter</taxon>
    </lineage>
</organism>
<dbReference type="Gene3D" id="1.10.10.10">
    <property type="entry name" value="Winged helix-like DNA-binding domain superfamily/Winged helix DNA-binding domain"/>
    <property type="match status" value="1"/>
</dbReference>
<dbReference type="InterPro" id="IPR002514">
    <property type="entry name" value="Transposase_8"/>
</dbReference>
<dbReference type="GO" id="GO:0004803">
    <property type="term" value="F:transposase activity"/>
    <property type="evidence" value="ECO:0007669"/>
    <property type="project" value="InterPro"/>
</dbReference>
<gene>
    <name evidence="1" type="ORF">HHL09_05565</name>
</gene>
<sequence>MTSPNSGNPDDKLIRADRRGRLLVPAEQRAAILKAFDESSLSAIAFCRQHGLSYSTFATWIQKRRREQAPGSGDPAVPHPAFAEVVIDEGKAIPKTIPPLRVILRSGVSFEVVSADQVPLAAGLIQSIASLRSC</sequence>
<name>A0A858REV9_9BACT</name>
<dbReference type="EMBL" id="CP051774">
    <property type="protein sequence ID" value="QJE95265.1"/>
    <property type="molecule type" value="Genomic_DNA"/>
</dbReference>
<dbReference type="KEGG" id="luo:HHL09_05565"/>
<reference evidence="1 2" key="1">
    <citation type="submission" date="2020-04" db="EMBL/GenBank/DDBJ databases">
        <title>Luteolibacter sp. G-1-1-1 isolated from soil.</title>
        <authorList>
            <person name="Dahal R.H."/>
        </authorList>
    </citation>
    <scope>NUCLEOTIDE SEQUENCE [LARGE SCALE GENOMIC DNA]</scope>
    <source>
        <strain evidence="1 2">G-1-1-1</strain>
    </source>
</reference>
<dbReference type="RefSeq" id="WP_169453549.1">
    <property type="nucleotide sequence ID" value="NZ_CP051774.1"/>
</dbReference>
<dbReference type="Pfam" id="PF01527">
    <property type="entry name" value="HTH_Tnp_1"/>
    <property type="match status" value="1"/>
</dbReference>